<keyword evidence="6 10" id="KW-0472">Membrane</keyword>
<evidence type="ECO:0000259" key="11">
    <source>
        <dbReference type="PROSITE" id="PS50262"/>
    </source>
</evidence>
<dbReference type="GO" id="GO:0060326">
    <property type="term" value="P:cell chemotaxis"/>
    <property type="evidence" value="ECO:0007669"/>
    <property type="project" value="TreeGrafter"/>
</dbReference>
<proteinExistence type="predicted"/>
<evidence type="ECO:0000256" key="3">
    <source>
        <dbReference type="ARBA" id="ARBA00022692"/>
    </source>
</evidence>
<keyword evidence="3 10" id="KW-0812">Transmembrane</keyword>
<evidence type="ECO:0000256" key="7">
    <source>
        <dbReference type="ARBA" id="ARBA00023157"/>
    </source>
</evidence>
<comment type="subcellular location">
    <subcellularLocation>
        <location evidence="1">Cell membrane</location>
        <topology evidence="1">Multi-pass membrane protein</topology>
    </subcellularLocation>
</comment>
<dbReference type="FunFam" id="1.20.1070.10:FF:000130">
    <property type="entry name" value="Chemokine (C-C motif) receptor 2"/>
    <property type="match status" value="1"/>
</dbReference>
<sequence>STVDYNTMNYTDYFADYDDEVCEKEDIVRFGSIVVPVFFSVVITLSLAGNTLVLVILALYENLKSFTNILILNLAISDLIFTFSLPFWAIYHIWGWLFSDALCKTVTFVFFTGFYSSIIFLSVMTIYRYLAVVHPLSDLSTQKFSTMVFVTVLVWIISTGAAMPSLLYSSLILIYHKDEHSVGCEFDNALWKNIAVYQQNIFFLVAFAVMAFCYIKILFKITRTRSRTKNRAVKLVFCIVAVFFIGWVPYNVVIFLRILSDKLITPFESCEVSIHLDYAFYVCRLIAFSHCCLNPVFYAFVGVKFRRHLRSIVKQMFSRQDPVQEQQQVRIQQLISQGSLY</sequence>
<reference evidence="12" key="1">
    <citation type="submission" date="2025-08" db="UniProtKB">
        <authorList>
            <consortium name="Ensembl"/>
        </authorList>
    </citation>
    <scope>IDENTIFICATION</scope>
</reference>
<feature type="transmembrane region" description="Helical" evidence="10">
    <location>
        <begin position="195"/>
        <end position="215"/>
    </location>
</feature>
<dbReference type="GO" id="GO:0009897">
    <property type="term" value="C:external side of plasma membrane"/>
    <property type="evidence" value="ECO:0007669"/>
    <property type="project" value="TreeGrafter"/>
</dbReference>
<organism evidence="12 13">
    <name type="scientific">Mastacembelus armatus</name>
    <name type="common">zig-zag eel</name>
    <dbReference type="NCBI Taxonomy" id="205130"/>
    <lineage>
        <taxon>Eukaryota</taxon>
        <taxon>Metazoa</taxon>
        <taxon>Chordata</taxon>
        <taxon>Craniata</taxon>
        <taxon>Vertebrata</taxon>
        <taxon>Euteleostomi</taxon>
        <taxon>Actinopterygii</taxon>
        <taxon>Neopterygii</taxon>
        <taxon>Teleostei</taxon>
        <taxon>Neoteleostei</taxon>
        <taxon>Acanthomorphata</taxon>
        <taxon>Anabantaria</taxon>
        <taxon>Synbranchiformes</taxon>
        <taxon>Mastacembelidae</taxon>
        <taxon>Mastacembelus</taxon>
    </lineage>
</organism>
<keyword evidence="7" id="KW-1015">Disulfide bond</keyword>
<dbReference type="Proteomes" id="UP000261640">
    <property type="component" value="Unplaced"/>
</dbReference>
<keyword evidence="5" id="KW-0297">G-protein coupled receptor</keyword>
<dbReference type="GeneTree" id="ENSGT01110000267168"/>
<feature type="transmembrane region" description="Helical" evidence="10">
    <location>
        <begin position="33"/>
        <end position="59"/>
    </location>
</feature>
<dbReference type="PROSITE" id="PS50262">
    <property type="entry name" value="G_PROTEIN_RECEP_F1_2"/>
    <property type="match status" value="1"/>
</dbReference>
<dbReference type="SUPFAM" id="SSF81321">
    <property type="entry name" value="Family A G protein-coupled receptor-like"/>
    <property type="match status" value="1"/>
</dbReference>
<keyword evidence="4 10" id="KW-1133">Transmembrane helix</keyword>
<dbReference type="InterPro" id="IPR050119">
    <property type="entry name" value="CCR1-9-like"/>
</dbReference>
<feature type="transmembrane region" description="Helical" evidence="10">
    <location>
        <begin position="235"/>
        <end position="258"/>
    </location>
</feature>
<dbReference type="InterPro" id="IPR000355">
    <property type="entry name" value="Chemokine_rcpt"/>
</dbReference>
<feature type="transmembrane region" description="Helical" evidence="10">
    <location>
        <begin position="71"/>
        <end position="94"/>
    </location>
</feature>
<dbReference type="AlphaFoldDB" id="A0A3Q3KZ03"/>
<dbReference type="Gene3D" id="1.20.1070.10">
    <property type="entry name" value="Rhodopsin 7-helix transmembrane proteins"/>
    <property type="match status" value="1"/>
</dbReference>
<reference evidence="12" key="2">
    <citation type="submission" date="2025-09" db="UniProtKB">
        <authorList>
            <consortium name="Ensembl"/>
        </authorList>
    </citation>
    <scope>IDENTIFICATION</scope>
</reference>
<dbReference type="PANTHER" id="PTHR10489">
    <property type="entry name" value="CELL ADHESION MOLECULE"/>
    <property type="match status" value="1"/>
</dbReference>
<feature type="transmembrane region" description="Helical" evidence="10">
    <location>
        <begin position="278"/>
        <end position="301"/>
    </location>
</feature>
<dbReference type="PRINTS" id="PR00657">
    <property type="entry name" value="CCCHEMOKINER"/>
</dbReference>
<keyword evidence="2" id="KW-1003">Cell membrane</keyword>
<evidence type="ECO:0000256" key="2">
    <source>
        <dbReference type="ARBA" id="ARBA00022475"/>
    </source>
</evidence>
<dbReference type="InterPro" id="IPR000276">
    <property type="entry name" value="GPCR_Rhodpsn"/>
</dbReference>
<name>A0A3Q3KZ03_9TELE</name>
<accession>A0A3Q3KZ03</accession>
<dbReference type="GO" id="GO:0019722">
    <property type="term" value="P:calcium-mediated signaling"/>
    <property type="evidence" value="ECO:0007669"/>
    <property type="project" value="TreeGrafter"/>
</dbReference>
<dbReference type="Ensembl" id="ENSMAMT00000002794.2">
    <property type="protein sequence ID" value="ENSMAMP00000002739.2"/>
    <property type="gene ID" value="ENSMAMG00000001913.2"/>
</dbReference>
<dbReference type="GO" id="GO:0019957">
    <property type="term" value="F:C-C chemokine binding"/>
    <property type="evidence" value="ECO:0007669"/>
    <property type="project" value="TreeGrafter"/>
</dbReference>
<keyword evidence="13" id="KW-1185">Reference proteome</keyword>
<dbReference type="GO" id="GO:0007204">
    <property type="term" value="P:positive regulation of cytosolic calcium ion concentration"/>
    <property type="evidence" value="ECO:0007669"/>
    <property type="project" value="TreeGrafter"/>
</dbReference>
<dbReference type="InParanoid" id="A0A3Q3KZ03"/>
<keyword evidence="9" id="KW-0807">Transducer</keyword>
<protein>
    <submittedName>
        <fullName evidence="12">Chemokine (C motif) receptor 1a, duplicate 1</fullName>
    </submittedName>
</protein>
<evidence type="ECO:0000256" key="5">
    <source>
        <dbReference type="ARBA" id="ARBA00023040"/>
    </source>
</evidence>
<evidence type="ECO:0000256" key="8">
    <source>
        <dbReference type="ARBA" id="ARBA00023170"/>
    </source>
</evidence>
<evidence type="ECO:0000256" key="10">
    <source>
        <dbReference type="SAM" id="Phobius"/>
    </source>
</evidence>
<evidence type="ECO:0000313" key="13">
    <source>
        <dbReference type="Proteomes" id="UP000261640"/>
    </source>
</evidence>
<evidence type="ECO:0000256" key="6">
    <source>
        <dbReference type="ARBA" id="ARBA00023136"/>
    </source>
</evidence>
<dbReference type="GO" id="GO:0006955">
    <property type="term" value="P:immune response"/>
    <property type="evidence" value="ECO:0007669"/>
    <property type="project" value="TreeGrafter"/>
</dbReference>
<dbReference type="PRINTS" id="PR00237">
    <property type="entry name" value="GPCRRHODOPSN"/>
</dbReference>
<dbReference type="PANTHER" id="PTHR10489:SF730">
    <property type="entry name" value="CHEMOKINE XC RECEPTOR 1"/>
    <property type="match status" value="1"/>
</dbReference>
<dbReference type="Pfam" id="PF00001">
    <property type="entry name" value="7tm_1"/>
    <property type="match status" value="1"/>
</dbReference>
<keyword evidence="8" id="KW-0675">Receptor</keyword>
<evidence type="ECO:0000256" key="9">
    <source>
        <dbReference type="ARBA" id="ARBA00023224"/>
    </source>
</evidence>
<dbReference type="GO" id="GO:0016493">
    <property type="term" value="F:C-C chemokine receptor activity"/>
    <property type="evidence" value="ECO:0007669"/>
    <property type="project" value="TreeGrafter"/>
</dbReference>
<feature type="transmembrane region" description="Helical" evidence="10">
    <location>
        <begin position="148"/>
        <end position="175"/>
    </location>
</feature>
<feature type="domain" description="G-protein coupled receptors family 1 profile" evidence="11">
    <location>
        <begin position="49"/>
        <end position="298"/>
    </location>
</feature>
<feature type="transmembrane region" description="Helical" evidence="10">
    <location>
        <begin position="106"/>
        <end position="127"/>
    </location>
</feature>
<evidence type="ECO:0000313" key="12">
    <source>
        <dbReference type="Ensembl" id="ENSMAMP00000002739.2"/>
    </source>
</evidence>
<evidence type="ECO:0000256" key="1">
    <source>
        <dbReference type="ARBA" id="ARBA00004651"/>
    </source>
</evidence>
<dbReference type="STRING" id="205130.ENSMAMP00000002739"/>
<evidence type="ECO:0000256" key="4">
    <source>
        <dbReference type="ARBA" id="ARBA00022989"/>
    </source>
</evidence>
<dbReference type="InterPro" id="IPR017452">
    <property type="entry name" value="GPCR_Rhodpsn_7TM"/>
</dbReference>